<organism evidence="1 2">
    <name type="scientific">Araneus ventricosus</name>
    <name type="common">Orbweaver spider</name>
    <name type="synonym">Epeira ventricosa</name>
    <dbReference type="NCBI Taxonomy" id="182803"/>
    <lineage>
        <taxon>Eukaryota</taxon>
        <taxon>Metazoa</taxon>
        <taxon>Ecdysozoa</taxon>
        <taxon>Arthropoda</taxon>
        <taxon>Chelicerata</taxon>
        <taxon>Arachnida</taxon>
        <taxon>Araneae</taxon>
        <taxon>Araneomorphae</taxon>
        <taxon>Entelegynae</taxon>
        <taxon>Araneoidea</taxon>
        <taxon>Araneidae</taxon>
        <taxon>Araneus</taxon>
    </lineage>
</organism>
<gene>
    <name evidence="1" type="ORF">AVEN_69441_1</name>
</gene>
<comment type="caution">
    <text evidence="1">The sequence shown here is derived from an EMBL/GenBank/DDBJ whole genome shotgun (WGS) entry which is preliminary data.</text>
</comment>
<reference evidence="1 2" key="1">
    <citation type="journal article" date="2019" name="Sci. Rep.">
        <title>Orb-weaving spider Araneus ventricosus genome elucidates the spidroin gene catalogue.</title>
        <authorList>
            <person name="Kono N."/>
            <person name="Nakamura H."/>
            <person name="Ohtoshi R."/>
            <person name="Moran D.A.P."/>
            <person name="Shinohara A."/>
            <person name="Yoshida Y."/>
            <person name="Fujiwara M."/>
            <person name="Mori M."/>
            <person name="Tomita M."/>
            <person name="Arakawa K."/>
        </authorList>
    </citation>
    <scope>NUCLEOTIDE SEQUENCE [LARGE SCALE GENOMIC DNA]</scope>
</reference>
<dbReference type="EMBL" id="BGPR01113166">
    <property type="protein sequence ID" value="GBM97251.1"/>
    <property type="molecule type" value="Genomic_DNA"/>
</dbReference>
<evidence type="ECO:0000313" key="2">
    <source>
        <dbReference type="Proteomes" id="UP000499080"/>
    </source>
</evidence>
<keyword evidence="2" id="KW-1185">Reference proteome</keyword>
<dbReference type="AlphaFoldDB" id="A0A4Y2K4F4"/>
<proteinExistence type="predicted"/>
<protein>
    <submittedName>
        <fullName evidence="1">Uncharacterized protein</fullName>
    </submittedName>
</protein>
<sequence>MNFGTANQNPALFITISGMPPLRTREDSVVLEEQDMDMVVLEPPDWDMDRPWSSRCRIWKCRSLEDTVVLAMGGNGFSVDWVMPDMVIRKYL</sequence>
<dbReference type="Proteomes" id="UP000499080">
    <property type="component" value="Unassembled WGS sequence"/>
</dbReference>
<name>A0A4Y2K4F4_ARAVE</name>
<accession>A0A4Y2K4F4</accession>
<evidence type="ECO:0000313" key="1">
    <source>
        <dbReference type="EMBL" id="GBM97251.1"/>
    </source>
</evidence>